<reference evidence="9" key="1">
    <citation type="submission" date="2017-09" db="EMBL/GenBank/DDBJ databases">
        <title>Depth-based differentiation of microbial function through sediment-hosted aquifers and enrichment of novel symbionts in the deep terrestrial subsurface.</title>
        <authorList>
            <person name="Probst A.J."/>
            <person name="Ladd B."/>
            <person name="Jarett J.K."/>
            <person name="Geller-Mcgrath D.E."/>
            <person name="Sieber C.M.K."/>
            <person name="Emerson J.B."/>
            <person name="Anantharaman K."/>
            <person name="Thomas B.C."/>
            <person name="Malmstrom R."/>
            <person name="Stieglmeier M."/>
            <person name="Klingl A."/>
            <person name="Woyke T."/>
            <person name="Ryan C.M."/>
            <person name="Banfield J.F."/>
        </authorList>
    </citation>
    <scope>NUCLEOTIDE SEQUENCE [LARGE SCALE GENOMIC DNA]</scope>
</reference>
<dbReference type="Pfam" id="PF13462">
    <property type="entry name" value="Thioredoxin_4"/>
    <property type="match status" value="1"/>
</dbReference>
<dbReference type="PANTHER" id="PTHR13887">
    <property type="entry name" value="GLUTATHIONE S-TRANSFERASE KAPPA"/>
    <property type="match status" value="1"/>
</dbReference>
<evidence type="ECO:0000313" key="9">
    <source>
        <dbReference type="Proteomes" id="UP000229749"/>
    </source>
</evidence>
<evidence type="ECO:0000259" key="7">
    <source>
        <dbReference type="PROSITE" id="PS51352"/>
    </source>
</evidence>
<evidence type="ECO:0000256" key="2">
    <source>
        <dbReference type="ARBA" id="ARBA00022729"/>
    </source>
</evidence>
<dbReference type="GO" id="GO:0016491">
    <property type="term" value="F:oxidoreductase activity"/>
    <property type="evidence" value="ECO:0007669"/>
    <property type="project" value="UniProtKB-KW"/>
</dbReference>
<dbReference type="EMBL" id="PFWS01000054">
    <property type="protein sequence ID" value="PJA46781.1"/>
    <property type="molecule type" value="Genomic_DNA"/>
</dbReference>
<comment type="caution">
    <text evidence="8">The sequence shown here is derived from an EMBL/GenBank/DDBJ whole genome shotgun (WGS) entry which is preliminary data.</text>
</comment>
<evidence type="ECO:0000313" key="8">
    <source>
        <dbReference type="EMBL" id="PJA46781.1"/>
    </source>
</evidence>
<keyword evidence="6" id="KW-0472">Membrane</keyword>
<keyword evidence="6" id="KW-1133">Transmembrane helix</keyword>
<evidence type="ECO:0000256" key="4">
    <source>
        <dbReference type="ARBA" id="ARBA00023157"/>
    </source>
</evidence>
<evidence type="ECO:0000256" key="1">
    <source>
        <dbReference type="ARBA" id="ARBA00005791"/>
    </source>
</evidence>
<dbReference type="InterPro" id="IPR036249">
    <property type="entry name" value="Thioredoxin-like_sf"/>
</dbReference>
<dbReference type="Proteomes" id="UP000229749">
    <property type="component" value="Unassembled WGS sequence"/>
</dbReference>
<keyword evidence="4" id="KW-1015">Disulfide bond</keyword>
<gene>
    <name evidence="8" type="ORF">CO172_03515</name>
</gene>
<keyword evidence="2" id="KW-0732">Signal</keyword>
<proteinExistence type="inferred from homology"/>
<sequence>MAEDKKQPHKRNYRVIFFIFLFIFVAAISSFFLWRVWYFSRLIQTGSLISLPSFSKEMSTSFKQDSLSKTSSSAQMNVFSEIAPFMGDRNAPLTIIEFADFACSYSQQVSFLIRSLAFEYPDKIQFVYRNFVQEDFYENSEEAAEAASCAHDQGKFWEFHDKIYSQPSDLSRERFIQYALSLNLNIKQFIACFDNHVHLQEIREDYQAGLAAGVYGTPTFFFNGIAIPGAIPADVFRDLIEYFLSNSTP</sequence>
<feature type="transmembrane region" description="Helical" evidence="6">
    <location>
        <begin position="15"/>
        <end position="37"/>
    </location>
</feature>
<evidence type="ECO:0000256" key="6">
    <source>
        <dbReference type="SAM" id="Phobius"/>
    </source>
</evidence>
<dbReference type="AlphaFoldDB" id="A0A2M7XFZ2"/>
<dbReference type="SUPFAM" id="SSF52833">
    <property type="entry name" value="Thioredoxin-like"/>
    <property type="match status" value="1"/>
</dbReference>
<dbReference type="Gene3D" id="3.40.30.10">
    <property type="entry name" value="Glutaredoxin"/>
    <property type="match status" value="1"/>
</dbReference>
<keyword evidence="5" id="KW-0676">Redox-active center</keyword>
<protein>
    <recommendedName>
        <fullName evidence="7">Thioredoxin domain-containing protein</fullName>
    </recommendedName>
</protein>
<comment type="similarity">
    <text evidence="1">Belongs to the thioredoxin family. DsbA subfamily.</text>
</comment>
<keyword evidence="3" id="KW-0560">Oxidoreductase</keyword>
<feature type="domain" description="Thioredoxin" evidence="7">
    <location>
        <begin position="40"/>
        <end position="245"/>
    </location>
</feature>
<dbReference type="InterPro" id="IPR012336">
    <property type="entry name" value="Thioredoxin-like_fold"/>
</dbReference>
<dbReference type="PANTHER" id="PTHR13887:SF14">
    <property type="entry name" value="DISULFIDE BOND FORMATION PROTEIN D"/>
    <property type="match status" value="1"/>
</dbReference>
<organism evidence="8 9">
    <name type="scientific">Candidatus Uhrbacteria bacterium CG_4_9_14_3_um_filter_36_7</name>
    <dbReference type="NCBI Taxonomy" id="1975033"/>
    <lineage>
        <taxon>Bacteria</taxon>
        <taxon>Candidatus Uhriibacteriota</taxon>
    </lineage>
</organism>
<keyword evidence="6" id="KW-0812">Transmembrane</keyword>
<evidence type="ECO:0000256" key="3">
    <source>
        <dbReference type="ARBA" id="ARBA00023002"/>
    </source>
</evidence>
<accession>A0A2M7XFZ2</accession>
<dbReference type="InterPro" id="IPR013766">
    <property type="entry name" value="Thioredoxin_domain"/>
</dbReference>
<name>A0A2M7XFZ2_9BACT</name>
<evidence type="ECO:0000256" key="5">
    <source>
        <dbReference type="ARBA" id="ARBA00023284"/>
    </source>
</evidence>
<dbReference type="PROSITE" id="PS51352">
    <property type="entry name" value="THIOREDOXIN_2"/>
    <property type="match status" value="1"/>
</dbReference>